<comment type="similarity">
    <text evidence="1">Belongs to the ComF/GntX family.</text>
</comment>
<organism evidence="2 3">
    <name type="scientific">Peptoniphilus harei</name>
    <dbReference type="NCBI Taxonomy" id="54005"/>
    <lineage>
        <taxon>Bacteria</taxon>
        <taxon>Bacillati</taxon>
        <taxon>Bacillota</taxon>
        <taxon>Tissierellia</taxon>
        <taxon>Tissierellales</taxon>
        <taxon>Peptoniphilaceae</taxon>
        <taxon>Peptoniphilus</taxon>
    </lineage>
</organism>
<dbReference type="PANTHER" id="PTHR47505:SF1">
    <property type="entry name" value="DNA UTILIZATION PROTEIN YHGH"/>
    <property type="match status" value="1"/>
</dbReference>
<dbReference type="SUPFAM" id="SSF53271">
    <property type="entry name" value="PRTase-like"/>
    <property type="match status" value="1"/>
</dbReference>
<dbReference type="RefSeq" id="WP_236587215.1">
    <property type="nucleotide sequence ID" value="NZ_CP068103.1"/>
</dbReference>
<dbReference type="AlphaFoldDB" id="A0A2X1XV49"/>
<dbReference type="PANTHER" id="PTHR47505">
    <property type="entry name" value="DNA UTILIZATION PROTEIN YHGH"/>
    <property type="match status" value="1"/>
</dbReference>
<dbReference type="STRING" id="54005.HMPREF3229_00477"/>
<gene>
    <name evidence="2" type="ORF">NCTC13076_00628</name>
</gene>
<dbReference type="InterPro" id="IPR051910">
    <property type="entry name" value="ComF/GntX_DNA_util-trans"/>
</dbReference>
<protein>
    <submittedName>
        <fullName evidence="2">DNA utilization protein GntX</fullName>
    </submittedName>
</protein>
<evidence type="ECO:0000313" key="2">
    <source>
        <dbReference type="EMBL" id="SPY46627.1"/>
    </source>
</evidence>
<evidence type="ECO:0000313" key="3">
    <source>
        <dbReference type="Proteomes" id="UP000250070"/>
    </source>
</evidence>
<accession>A0A2X1XV49</accession>
<dbReference type="GeneID" id="83862142"/>
<sequence length="203" mass="23123">MKLKEDKCPLCGRKVEEYGLCHECLGLINREPAYYYDIEGLDDLIVCSTYSGIMRRLIIDFKFKGKVSYGEIIAEIMTEKILDKNLNKEVITFVPMHKNKEGERGYNQSKLLAEKIAGNLDLSCQDIFEKLRDTKFQVGLKKLDREENLRDAFKVKSYAEEIIIVDDVITTGATIAELTKIAKEAGIKKSDCTNCSHRNSLVL</sequence>
<dbReference type="InterPro" id="IPR029057">
    <property type="entry name" value="PRTase-like"/>
</dbReference>
<evidence type="ECO:0000256" key="1">
    <source>
        <dbReference type="ARBA" id="ARBA00008007"/>
    </source>
</evidence>
<dbReference type="Proteomes" id="UP000250070">
    <property type="component" value="Unassembled WGS sequence"/>
</dbReference>
<dbReference type="InterPro" id="IPR000836">
    <property type="entry name" value="PRTase_dom"/>
</dbReference>
<dbReference type="CDD" id="cd06223">
    <property type="entry name" value="PRTases_typeI"/>
    <property type="match status" value="1"/>
</dbReference>
<dbReference type="Gene3D" id="3.40.50.2020">
    <property type="match status" value="1"/>
</dbReference>
<reference evidence="2 3" key="1">
    <citation type="submission" date="2018-06" db="EMBL/GenBank/DDBJ databases">
        <authorList>
            <consortium name="Pathogen Informatics"/>
            <person name="Doyle S."/>
        </authorList>
    </citation>
    <scope>NUCLEOTIDE SEQUENCE [LARGE SCALE GENOMIC DNA]</scope>
    <source>
        <strain evidence="2 3">NCTC13076</strain>
    </source>
</reference>
<proteinExistence type="inferred from homology"/>
<dbReference type="EMBL" id="UATM01000032">
    <property type="protein sequence ID" value="SPY46627.1"/>
    <property type="molecule type" value="Genomic_DNA"/>
</dbReference>
<name>A0A2X1XV49_9FIRM</name>